<reference evidence="2" key="1">
    <citation type="submission" date="2018-05" db="EMBL/GenBank/DDBJ databases">
        <authorList>
            <person name="Lanie J.A."/>
            <person name="Ng W.-L."/>
            <person name="Kazmierczak K.M."/>
            <person name="Andrzejewski T.M."/>
            <person name="Davidsen T.M."/>
            <person name="Wayne K.J."/>
            <person name="Tettelin H."/>
            <person name="Glass J.I."/>
            <person name="Rusch D."/>
            <person name="Podicherti R."/>
            <person name="Tsui H.-C.T."/>
            <person name="Winkler M.E."/>
        </authorList>
    </citation>
    <scope>NUCLEOTIDE SEQUENCE</scope>
</reference>
<dbReference type="InterPro" id="IPR029058">
    <property type="entry name" value="AB_hydrolase_fold"/>
</dbReference>
<evidence type="ECO:0000313" key="2">
    <source>
        <dbReference type="EMBL" id="SVB19491.1"/>
    </source>
</evidence>
<dbReference type="PANTHER" id="PTHR43798">
    <property type="entry name" value="MONOACYLGLYCEROL LIPASE"/>
    <property type="match status" value="1"/>
</dbReference>
<evidence type="ECO:0000259" key="1">
    <source>
        <dbReference type="Pfam" id="PF00561"/>
    </source>
</evidence>
<dbReference type="Gene3D" id="3.40.50.1820">
    <property type="entry name" value="alpha/beta hydrolase"/>
    <property type="match status" value="1"/>
</dbReference>
<gene>
    <name evidence="2" type="ORF">METZ01_LOCUS172345</name>
</gene>
<dbReference type="InterPro" id="IPR000073">
    <property type="entry name" value="AB_hydrolase_1"/>
</dbReference>
<sequence>MSKTSNSFDTHYTLNKVGEKSPIVFIHGVGLNQDIWRPQIDFFKDYTTLTYDLLGHGKTPLSKEKVNFNDFYRQLLSLIDELEFKKIHLVGFSLGALIAREFASRHNERLCSLIIHGSIYKRTEEQKRVVISRWNVAKLNRPASKKAALRRWLTEDFTKKNPEVYKRIYSLLEKNDHKNFLKSYEPFVHYQDDDNMIKKINVNTLITTGENDVGSTPEMARNLSKVIQRSKFVEIKKGKHLCSIECADNVNIIFKEFIDKNNG</sequence>
<dbReference type="AlphaFoldDB" id="A0A382C171"/>
<proteinExistence type="predicted"/>
<accession>A0A382C171</accession>
<protein>
    <recommendedName>
        <fullName evidence="1">AB hydrolase-1 domain-containing protein</fullName>
    </recommendedName>
</protein>
<dbReference type="Pfam" id="PF00561">
    <property type="entry name" value="Abhydrolase_1"/>
    <property type="match status" value="1"/>
</dbReference>
<organism evidence="2">
    <name type="scientific">marine metagenome</name>
    <dbReference type="NCBI Taxonomy" id="408172"/>
    <lineage>
        <taxon>unclassified sequences</taxon>
        <taxon>metagenomes</taxon>
        <taxon>ecological metagenomes</taxon>
    </lineage>
</organism>
<dbReference type="InterPro" id="IPR050266">
    <property type="entry name" value="AB_hydrolase_sf"/>
</dbReference>
<dbReference type="SUPFAM" id="SSF53474">
    <property type="entry name" value="alpha/beta-Hydrolases"/>
    <property type="match status" value="1"/>
</dbReference>
<feature type="domain" description="AB hydrolase-1" evidence="1">
    <location>
        <begin position="22"/>
        <end position="243"/>
    </location>
</feature>
<name>A0A382C171_9ZZZZ</name>
<dbReference type="EMBL" id="UINC01032207">
    <property type="protein sequence ID" value="SVB19491.1"/>
    <property type="molecule type" value="Genomic_DNA"/>
</dbReference>